<keyword evidence="2" id="KW-0732">Signal</keyword>
<dbReference type="Pfam" id="PF04773">
    <property type="entry name" value="FecR"/>
    <property type="match status" value="1"/>
</dbReference>
<proteinExistence type="predicted"/>
<evidence type="ECO:0000259" key="3">
    <source>
        <dbReference type="Pfam" id="PF04773"/>
    </source>
</evidence>
<evidence type="ECO:0000313" key="4">
    <source>
        <dbReference type="EMBL" id="MDQ0314249.1"/>
    </source>
</evidence>
<accession>A0AAE4ASR7</accession>
<dbReference type="EMBL" id="JAUSUL010000001">
    <property type="protein sequence ID" value="MDQ0314249.1"/>
    <property type="molecule type" value="Genomic_DNA"/>
</dbReference>
<feature type="compositionally biased region" description="Basic and acidic residues" evidence="1">
    <location>
        <begin position="232"/>
        <end position="245"/>
    </location>
</feature>
<feature type="compositionally biased region" description="Low complexity" evidence="1">
    <location>
        <begin position="293"/>
        <end position="310"/>
    </location>
</feature>
<dbReference type="RefSeq" id="WP_306884023.1">
    <property type="nucleotide sequence ID" value="NZ_JAUSUL010000001.1"/>
</dbReference>
<keyword evidence="5" id="KW-1185">Reference proteome</keyword>
<dbReference type="InterPro" id="IPR006860">
    <property type="entry name" value="FecR"/>
</dbReference>
<dbReference type="AlphaFoldDB" id="A0AAE4ASR7"/>
<evidence type="ECO:0000256" key="1">
    <source>
        <dbReference type="SAM" id="MobiDB-lite"/>
    </source>
</evidence>
<feature type="chain" id="PRO_5042269227" description="FecR protein domain-containing protein" evidence="2">
    <location>
        <begin position="33"/>
        <end position="316"/>
    </location>
</feature>
<feature type="domain" description="FecR protein" evidence="3">
    <location>
        <begin position="69"/>
        <end position="165"/>
    </location>
</feature>
<comment type="caution">
    <text evidence="4">The sequence shown here is derived from an EMBL/GenBank/DDBJ whole genome shotgun (WGS) entry which is preliminary data.</text>
</comment>
<evidence type="ECO:0000256" key="2">
    <source>
        <dbReference type="SAM" id="SignalP"/>
    </source>
</evidence>
<reference evidence="4" key="1">
    <citation type="submission" date="2023-07" db="EMBL/GenBank/DDBJ databases">
        <title>Genomic Encyclopedia of Type Strains, Phase IV (KMG-IV): sequencing the most valuable type-strain genomes for metagenomic binning, comparative biology and taxonomic classification.</title>
        <authorList>
            <person name="Goeker M."/>
        </authorList>
    </citation>
    <scope>NUCLEOTIDE SEQUENCE</scope>
    <source>
        <strain evidence="4">DSM 21202</strain>
    </source>
</reference>
<organism evidence="4 5">
    <name type="scientific">Amorphus orientalis</name>
    <dbReference type="NCBI Taxonomy" id="649198"/>
    <lineage>
        <taxon>Bacteria</taxon>
        <taxon>Pseudomonadati</taxon>
        <taxon>Pseudomonadota</taxon>
        <taxon>Alphaproteobacteria</taxon>
        <taxon>Hyphomicrobiales</taxon>
        <taxon>Amorphaceae</taxon>
        <taxon>Amorphus</taxon>
    </lineage>
</organism>
<sequence>MFSALQIICARVCTPLLAAIALVAAGASGAAAQPDEIGVSSTVVRQVTGNAGGSVRSLSVGSGVFRDETVTTGAKSNTQILFLDETSLNIGPQSAVMLDRFVYDGSGQASDVTVEITRGALRFVSGSSRPQSYTIQTPVATIGVRGTILDIFVRPGFVIVILEEGASNVCAGSRCVGLVRPGTYLQIFPGARITGPKRWDGSLRRVLGPVSFPLYGWHMQIDDLPRYVDDPARNDVDQLNRRDAIDNYVPPEPEPVPEPEPEPTPEPTPEPEPVPEPEPEPAPEPAPEPEPQAEPAAEPAATPTTPSATPSVNVNF</sequence>
<gene>
    <name evidence="4" type="ORF">J2S73_000686</name>
</gene>
<protein>
    <recommendedName>
        <fullName evidence="3">FecR protein domain-containing protein</fullName>
    </recommendedName>
</protein>
<evidence type="ECO:0000313" key="5">
    <source>
        <dbReference type="Proteomes" id="UP001229244"/>
    </source>
</evidence>
<dbReference type="Proteomes" id="UP001229244">
    <property type="component" value="Unassembled WGS sequence"/>
</dbReference>
<feature type="signal peptide" evidence="2">
    <location>
        <begin position="1"/>
        <end position="32"/>
    </location>
</feature>
<name>A0AAE4ASR7_9HYPH</name>
<feature type="region of interest" description="Disordered" evidence="1">
    <location>
        <begin position="232"/>
        <end position="316"/>
    </location>
</feature>
<feature type="compositionally biased region" description="Pro residues" evidence="1">
    <location>
        <begin position="282"/>
        <end position="292"/>
    </location>
</feature>